<gene>
    <name evidence="1" type="ORF">J5V48_05160</name>
</gene>
<organism evidence="1 2">
    <name type="scientific">Succinivibrio faecicola</name>
    <dbReference type="NCBI Taxonomy" id="2820300"/>
    <lineage>
        <taxon>Bacteria</taxon>
        <taxon>Pseudomonadati</taxon>
        <taxon>Pseudomonadota</taxon>
        <taxon>Gammaproteobacteria</taxon>
        <taxon>Aeromonadales</taxon>
        <taxon>Succinivibrionaceae</taxon>
        <taxon>Succinivibrio</taxon>
    </lineage>
</organism>
<comment type="caution">
    <text evidence="1">The sequence shown here is derived from an EMBL/GenBank/DDBJ whole genome shotgun (WGS) entry which is preliminary data.</text>
</comment>
<dbReference type="EMBL" id="JAGFNY010000013">
    <property type="protein sequence ID" value="MBW7570281.1"/>
    <property type="molecule type" value="Genomic_DNA"/>
</dbReference>
<protein>
    <submittedName>
        <fullName evidence="1">Uncharacterized protein</fullName>
    </submittedName>
</protein>
<proteinExistence type="predicted"/>
<sequence length="301" mass="35159">MRIFKLSKDDPNTHTITNESDFLKLTGKKFPWVRSDGNKSIYFAVCPFRGCSNPVKFVNLIEANRLKNSRAPYAAHHPYSVPGLAEYNEAGYKRCPYASNSYSFKNDNCRRKYEDPENKLLIKFLKENFDRIAYLVKSTFKIYFSAEDYKDMLRNFVTMHNETIEVLNKFNLPWLFLLSYTCQHLSRTPIKADSPFITFLEKTIKLKKVDCKKVKGACFISRQDEFSSLSFVISDFKIKNFGENESIEISLHESNSNGGYPRYLGSFELYIDINFSKNILNKKDWETNQKYLNIAQEVLNN</sequence>
<evidence type="ECO:0000313" key="1">
    <source>
        <dbReference type="EMBL" id="MBW7570281.1"/>
    </source>
</evidence>
<evidence type="ECO:0000313" key="2">
    <source>
        <dbReference type="Proteomes" id="UP000731465"/>
    </source>
</evidence>
<name>A0ABS7DG45_9GAMM</name>
<reference evidence="1 2" key="1">
    <citation type="submission" date="2021-03" db="EMBL/GenBank/DDBJ databases">
        <title>Succinivibrio sp. nov. isolated from feces of cow.</title>
        <authorList>
            <person name="Choi J.-Y."/>
        </authorList>
    </citation>
    <scope>NUCLEOTIDE SEQUENCE [LARGE SCALE GENOMIC DNA]</scope>
    <source>
        <strain evidence="1 2">AGMB01872</strain>
    </source>
</reference>
<dbReference type="RefSeq" id="WP_219937502.1">
    <property type="nucleotide sequence ID" value="NZ_JAGFNY010000013.1"/>
</dbReference>
<keyword evidence="2" id="KW-1185">Reference proteome</keyword>
<dbReference type="Proteomes" id="UP000731465">
    <property type="component" value="Unassembled WGS sequence"/>
</dbReference>
<accession>A0ABS7DG45</accession>